<dbReference type="Proteomes" id="UP000785679">
    <property type="component" value="Unassembled WGS sequence"/>
</dbReference>
<keyword evidence="2" id="KW-1185">Reference proteome</keyword>
<dbReference type="AlphaFoldDB" id="A0A8J8N9P6"/>
<evidence type="ECO:0000313" key="1">
    <source>
        <dbReference type="EMBL" id="TNV67698.1"/>
    </source>
</evidence>
<dbReference type="EMBL" id="RRYP01038458">
    <property type="protein sequence ID" value="TNV67698.1"/>
    <property type="molecule type" value="Genomic_DNA"/>
</dbReference>
<sequence length="101" mass="11309">MRIKLSEDLGTIIAVFSLKPMQFKITLQPARIAIAEISANLGQRISQQTTNRTLIINMAGQARPKKEIIHKEAGSEQDARQLISKEMTAKILAIRTNLLNR</sequence>
<comment type="caution">
    <text evidence="1">The sequence shown here is derived from an EMBL/GenBank/DDBJ whole genome shotgun (WGS) entry which is preliminary data.</text>
</comment>
<protein>
    <submittedName>
        <fullName evidence="1">Uncharacterized protein</fullName>
    </submittedName>
</protein>
<evidence type="ECO:0000313" key="2">
    <source>
        <dbReference type="Proteomes" id="UP000785679"/>
    </source>
</evidence>
<gene>
    <name evidence="1" type="ORF">FGO68_gene7885</name>
</gene>
<accession>A0A8J8N9P6</accession>
<reference evidence="1" key="1">
    <citation type="submission" date="2019-06" db="EMBL/GenBank/DDBJ databases">
        <authorList>
            <person name="Zheng W."/>
        </authorList>
    </citation>
    <scope>NUCLEOTIDE SEQUENCE</scope>
    <source>
        <strain evidence="1">QDHG01</strain>
    </source>
</reference>
<organism evidence="1 2">
    <name type="scientific">Halteria grandinella</name>
    <dbReference type="NCBI Taxonomy" id="5974"/>
    <lineage>
        <taxon>Eukaryota</taxon>
        <taxon>Sar</taxon>
        <taxon>Alveolata</taxon>
        <taxon>Ciliophora</taxon>
        <taxon>Intramacronucleata</taxon>
        <taxon>Spirotrichea</taxon>
        <taxon>Stichotrichia</taxon>
        <taxon>Sporadotrichida</taxon>
        <taxon>Halteriidae</taxon>
        <taxon>Halteria</taxon>
    </lineage>
</organism>
<name>A0A8J8N9P6_HALGN</name>
<proteinExistence type="predicted"/>